<name>A3HRE8_9BACT</name>
<dbReference type="Pfam" id="PF18911">
    <property type="entry name" value="PKD_4"/>
    <property type="match status" value="1"/>
</dbReference>
<feature type="domain" description="Ig-like" evidence="2">
    <location>
        <begin position="2327"/>
        <end position="2424"/>
    </location>
</feature>
<dbReference type="Gene3D" id="2.60.40.10">
    <property type="entry name" value="Immunoglobulins"/>
    <property type="match status" value="2"/>
</dbReference>
<dbReference type="GO" id="GO:0005975">
    <property type="term" value="P:carbohydrate metabolic process"/>
    <property type="evidence" value="ECO:0007669"/>
    <property type="project" value="UniProtKB-ARBA"/>
</dbReference>
<dbReference type="Pfam" id="PF13585">
    <property type="entry name" value="CHU_C"/>
    <property type="match status" value="1"/>
</dbReference>
<keyword evidence="4" id="KW-1185">Reference proteome</keyword>
<dbReference type="SMART" id="SM00089">
    <property type="entry name" value="PKD"/>
    <property type="match status" value="1"/>
</dbReference>
<dbReference type="PROSITE" id="PS50093">
    <property type="entry name" value="PKD"/>
    <property type="match status" value="1"/>
</dbReference>
<dbReference type="InterPro" id="IPR013783">
    <property type="entry name" value="Ig-like_fold"/>
</dbReference>
<reference evidence="3 4" key="1">
    <citation type="journal article" date="2011" name="J. Bacteriol.">
        <title>Complete genome sequence of Algoriphagus sp. PR1, bacterial prey of a colony-forming choanoflagellate.</title>
        <authorList>
            <person name="Alegado R.A."/>
            <person name="Ferriera S."/>
            <person name="Nusbaum C."/>
            <person name="Young S.K."/>
            <person name="Zeng Q."/>
            <person name="Imamovic A."/>
            <person name="Fairclough S.R."/>
            <person name="King N."/>
        </authorList>
    </citation>
    <scope>NUCLEOTIDE SEQUENCE [LARGE SCALE GENOMIC DNA]</scope>
    <source>
        <strain evidence="3 4">PR1</strain>
    </source>
</reference>
<gene>
    <name evidence="3" type="ORF">ALPR1_09385</name>
</gene>
<organism evidence="3 4">
    <name type="scientific">Algoriphagus machipongonensis</name>
    <dbReference type="NCBI Taxonomy" id="388413"/>
    <lineage>
        <taxon>Bacteria</taxon>
        <taxon>Pseudomonadati</taxon>
        <taxon>Bacteroidota</taxon>
        <taxon>Cytophagia</taxon>
        <taxon>Cytophagales</taxon>
        <taxon>Cyclobacteriaceae</taxon>
        <taxon>Algoriphagus</taxon>
    </lineage>
</organism>
<comment type="caution">
    <text evidence="3">The sequence shown here is derived from an EMBL/GenBank/DDBJ whole genome shotgun (WGS) entry which is preliminary data.</text>
</comment>
<dbReference type="STRING" id="388413.ALPR1_09385"/>
<dbReference type="eggNOG" id="COG3291">
    <property type="taxonomic scope" value="Bacteria"/>
</dbReference>
<dbReference type="SUPFAM" id="SSF49899">
    <property type="entry name" value="Concanavalin A-like lectins/glucanases"/>
    <property type="match status" value="1"/>
</dbReference>
<dbReference type="InterPro" id="IPR013320">
    <property type="entry name" value="ConA-like_dom_sf"/>
</dbReference>
<dbReference type="InterPro" id="IPR007110">
    <property type="entry name" value="Ig-like_dom"/>
</dbReference>
<dbReference type="InterPro" id="IPR022409">
    <property type="entry name" value="PKD/Chitinase_dom"/>
</dbReference>
<dbReference type="OrthoDB" id="7794186at2"/>
<evidence type="ECO:0000259" key="1">
    <source>
        <dbReference type="PROSITE" id="PS50093"/>
    </source>
</evidence>
<evidence type="ECO:0000259" key="2">
    <source>
        <dbReference type="PROSITE" id="PS50835"/>
    </source>
</evidence>
<dbReference type="eggNOG" id="COG1520">
    <property type="taxonomic scope" value="Bacteria"/>
</dbReference>
<evidence type="ECO:0000313" key="4">
    <source>
        <dbReference type="Proteomes" id="UP000003919"/>
    </source>
</evidence>
<feature type="domain" description="PKD" evidence="1">
    <location>
        <begin position="2536"/>
        <end position="2587"/>
    </location>
</feature>
<dbReference type="CDD" id="cd00146">
    <property type="entry name" value="PKD"/>
    <property type="match status" value="1"/>
</dbReference>
<dbReference type="PROSITE" id="PS50835">
    <property type="entry name" value="IG_LIKE"/>
    <property type="match status" value="1"/>
</dbReference>
<dbReference type="InterPro" id="IPR025667">
    <property type="entry name" value="SprB_repeat"/>
</dbReference>
<dbReference type="RefSeq" id="WP_008200082.1">
    <property type="nucleotide sequence ID" value="NZ_CM001023.1"/>
</dbReference>
<dbReference type="GO" id="GO:0004553">
    <property type="term" value="F:hydrolase activity, hydrolyzing O-glycosyl compounds"/>
    <property type="evidence" value="ECO:0007669"/>
    <property type="project" value="UniProtKB-ARBA"/>
</dbReference>
<sequence length="2691" mass="288418">MFFQEENKAMLLCIKVFLLCVFLFLSVKPSFSQTIPRAGFPYCEGFLNPQSDDPNNIRFTVAKGDKVNYGANSTVTFNPRDIKFTGNGIRLVESEDNLRGYLFVDLPFSPTYGIKTSFEYFIHTPSAYGLGDGFSFFLFDGDIDASTFEIGGVGGSLSYAPHGGNNSGNPFSGTYNYTSGGLKGGYLGIGFDVLGNFGNFQEKKFGGFHNPDQFNFSTPNDEIRFYPNAITIRGPVDPADLTRQNGNPPPIIDTTNPTYDSYQFVDGGIVNYDPSYTYPIPYIDDRAKNGSGDLYNNPTTKSEYFLPDSEMFNLGSNLVPSNFNCTTRPIGYRKVFIDLEPTNNPAVPYRISVYILKDNDPAPIKILDSVNYPYPIAADATLKLGFAASTGGSFYSAIDIRNVAALVSSVGDDKKPTPPELFKEICVEDQDQVEFPFCVTLADQNTFIQCIQLMDDFEAADNDFSDDFFNCEQPGFCNQRCLDGLKLLEVFDENNDLIGTFKADLSDNVNVGEFNEANIIFERNPASTFYGTITKYYKVVDNFGLESDAIPITITINPKPRIVFEGTPTDPTCGGQLDGSLIGVEIDRLSDDFIIEFYDGSGNPVNFTQTNLVEGADKYFTATYDLTGLDLGQIFVRATNPSSATLGPVCDVNNVPDPNPCLLEDELVYEFTQVRGTPVELNPYDDIICEGNDATVSPSVDPVFNPNGLDVPFRWYTDENGSNEILSGNATIDGTPVTVDIANDGTLTVTGLTADGLNPKTYSFYVETDFQDNGAGIGNFCPYVGTVTSIATFTVYPAIDIQIVETPDWCREGAGSIQVTAQGGTGNKEFFLYETGNASPIQQSGSIPADNYTFSGLLPGDYEVEVLTQNPNCTNLVSPITIEGPAESLSLTPGSITEEFCDLQNGALEFTLTGGNMPYNSISVGGVDINTLDFTQSGDTYSVTGLTGQTYSIEVVDAQGCPVSISMDVPKEDPSEFGTIPDEICEGQTATVQADIINQSSSTPTFNWFASDGAGGYQQITTGSNFDGGSFTFDAATNSMSVAGLAASNTPYTYYLQVTGPKVCDQSYLPVEILVNFGPEMDDPSLTMVTCFGGSDGTIQASIPSGIIADFEFSLLGDNGVDRPFAANNGLFEDLLPGNYTLTIRNAEGCFSTKDNLVISEPTEIQIQTVNTIDPTCGENNGVWNFTIADGTPDANGEYVISIDGTPLASLSADLTVNATNDFTISNLSPGIHTVSVTDDNGCPMEATVDLVAQPIPVFETNDVTICENDSFATLSPIIVDPAGSSPVFTWAYEDTANPGTYIDINNNDVINGATHTLVGDDLQIEGLSNADSPYQYFLKVSGNLVCPEAPIPAQVSVLKLPEVVFESEPTSCFEGNDGKISLISSDPDVNMTYTLVETGESNPTGNFVGLSAGTYTVVAQENGAPCDNQFTVEVTQPEELQLLNESKIDPTCDADNGSISFDIIGGTPEYEVEINGSSIDTFDHSVTGDTYEIKKLAPGTYSISILDANGCPLDRPDLFTLVNDAGIDVTIDPIAEEICEGQEVTLTPVFQATPPVTPTLNWYKDQALSESITSNATADADGLIYQISNGALTVSNLPAGDYTYYLEISGPGICTSVEEVLVTVYPELRADIVVTNETCFQASDGTITANPLGGNGNYEFSFNGSTFSNVNSWTDLAPGTYTISIRNDIGCTYTEDVEIVGPSAPIQVNTPSFIRSSCNLDNGSIEDLVITGGTPDYAIEWRKGSATGTVVPGDETGASNLAPDTYFLIVSDLAGCSETFTFEVEASSDPVYDIVPPINECSGSPVLIQPVHLAPDPSLPPAAATEVKWYKSAGQVDEISDGADAVNPDVVYTIDDSDWINPELTIEGLPAGQYTYYFFVVCTGQEIPVEIEVFDTPEVVFETSPETCFGDNNGKINLVSGDNPAYTYQLDSDSPGSLAELEARDFAPGTYSITIATPAGCAQVLTVEVEGPTAALEVEDLESINPGCGAANGKIESVISGGWAPYEVELFKDGASFSTQSVDGPDIKIDGLTIGEYYLTVTDAQGCLVTSTEVTLIDGPTQVLIDDVDICVGETATLFPSIDPDASPVTYEWFYDKAALNPIQVDGTPDSNGFSFNQTNSGALEISGMGSSSSPFTFYATVDGTSICPGFVGEATVTVYEVPTASASVVEEACFGENGQITISASGNSENYTYSLNGADPVSDPVFSVPPGIYEVEVITPASCNVLVENIEVKGPAAPIEALNVQVESPTCDLDIGLISFDVSGGYESYTVETFKNGNSIDVQTLAAPGVFSISNLGIGTYSFEISDIGGCVVTVDTPIELEEMPTIITANDENICEGETATLTPSVPSNISNPQFTWYFDENATQEISSGTQAGIDYQIDSNGELSVTGLLTSNSPTTYYVLAEGVGICGVSPKAVNVTISTIPNLKVSNPSIVCDPSGTVDLTDFIEGFNPNAYDYDVTSPSGVALRLDELEEVSQSGDYRVSSSLKGTSCWNAPQRIKVVIADSLLEADFQYEVDLGGGTVLTNGEIQIQEPVQFEDLTVGNAVIWNWDFGDGGSSSEQNPLHSYESKGTYTVTLTTIDSIGCQSEFQMVVNVFDDYNVMIPNAFTPDGQKNQYFKPYYRGIASMDFYIFNTWGELIYHATSLEDLGWDGTLNGSAVPNGNYVYRGTFVTRSGEKLDRSGVFVLIR</sequence>
<dbReference type="EMBL" id="AAXU02000001">
    <property type="protein sequence ID" value="EAZ82416.1"/>
    <property type="molecule type" value="Genomic_DNA"/>
</dbReference>
<dbReference type="InterPro" id="IPR035986">
    <property type="entry name" value="PKD_dom_sf"/>
</dbReference>
<dbReference type="Pfam" id="PF13573">
    <property type="entry name" value="SprB"/>
    <property type="match status" value="3"/>
</dbReference>
<dbReference type="InterPro" id="IPR000601">
    <property type="entry name" value="PKD_dom"/>
</dbReference>
<evidence type="ECO:0000313" key="3">
    <source>
        <dbReference type="EMBL" id="EAZ82416.1"/>
    </source>
</evidence>
<dbReference type="Proteomes" id="UP000003919">
    <property type="component" value="Chromosome"/>
</dbReference>
<accession>A3HRE8</accession>
<dbReference type="SUPFAM" id="SSF49299">
    <property type="entry name" value="PKD domain"/>
    <property type="match status" value="1"/>
</dbReference>
<dbReference type="HOGENOM" id="CLU_227383_0_0_10"/>
<dbReference type="EMBL" id="CM001023">
    <property type="protein sequence ID" value="EAZ82416.1"/>
    <property type="molecule type" value="Genomic_DNA"/>
</dbReference>
<protein>
    <submittedName>
        <fullName evidence="3">PKD domain protein</fullName>
    </submittedName>
</protein>
<proteinExistence type="predicted"/>